<keyword evidence="1" id="KW-0378">Hydrolase</keyword>
<accession>A0A7X6DCZ6</accession>
<dbReference type="Pfam" id="PF10118">
    <property type="entry name" value="Metal_hydrol"/>
    <property type="match status" value="1"/>
</dbReference>
<name>A0A7X6DCZ6_9BURK</name>
<organism evidence="1 2">
    <name type="scientific">Ramlibacter lithotrophicus</name>
    <dbReference type="NCBI Taxonomy" id="2606681"/>
    <lineage>
        <taxon>Bacteria</taxon>
        <taxon>Pseudomonadati</taxon>
        <taxon>Pseudomonadota</taxon>
        <taxon>Betaproteobacteria</taxon>
        <taxon>Burkholderiales</taxon>
        <taxon>Comamonadaceae</taxon>
        <taxon>Ramlibacter</taxon>
    </lineage>
</organism>
<comment type="caution">
    <text evidence="1">The sequence shown here is derived from an EMBL/GenBank/DDBJ whole genome shotgun (WGS) entry which is preliminary data.</text>
</comment>
<dbReference type="InterPro" id="IPR016516">
    <property type="entry name" value="UCP07580"/>
</dbReference>
<sequence length="274" mass="32040">MTDLVVRRLLVDMEAPMPRHWCAGDAFRTALFNAMSMSFPVGEQFFIDAVRAGVRALPPDRQERLHAEVQGFIGQEATHRRLHGLYNGHLERHGLVNEWAPRSLERQRLLEGQDVRHLLAVTAAFEHFTAILADWLLRNPDLLGREDPRLVTLWLWHSAEESEHKSTAFDLYQALGGNHDWRITWFRRITATFLVDLGRQTLNNLRRDGTLWRWSTWCSAATFLFGRRGLVRTTWRPWREYFRRDFHPRQQDSGPAQRWLADHRNLYTPVGAGA</sequence>
<dbReference type="Proteomes" id="UP000521868">
    <property type="component" value="Unassembled WGS sequence"/>
</dbReference>
<protein>
    <submittedName>
        <fullName evidence="1">Metal-dependent hydrolase</fullName>
    </submittedName>
</protein>
<dbReference type="PANTHER" id="PTHR39456:SF1">
    <property type="entry name" value="METAL-DEPENDENT HYDROLASE"/>
    <property type="match status" value="1"/>
</dbReference>
<proteinExistence type="predicted"/>
<reference evidence="1 2" key="1">
    <citation type="journal article" date="2020" name="Nature">
        <title>Bacterial chemolithoautotrophy via manganese oxidation.</title>
        <authorList>
            <person name="Yu H."/>
            <person name="Leadbetter J.R."/>
        </authorList>
    </citation>
    <scope>NUCLEOTIDE SEQUENCE [LARGE SCALE GENOMIC DNA]</scope>
    <source>
        <strain evidence="1 2">RBP-1</strain>
    </source>
</reference>
<gene>
    <name evidence="1" type="ORF">RAMLITH_03500</name>
</gene>
<dbReference type="GO" id="GO:0016787">
    <property type="term" value="F:hydrolase activity"/>
    <property type="evidence" value="ECO:0007669"/>
    <property type="project" value="UniProtKB-KW"/>
</dbReference>
<evidence type="ECO:0000313" key="2">
    <source>
        <dbReference type="Proteomes" id="UP000521868"/>
    </source>
</evidence>
<keyword evidence="2" id="KW-1185">Reference proteome</keyword>
<dbReference type="PIRSF" id="PIRSF007580">
    <property type="entry name" value="UCP07580"/>
    <property type="match status" value="1"/>
</dbReference>
<dbReference type="EMBL" id="VTOX01000001">
    <property type="protein sequence ID" value="NKE64876.1"/>
    <property type="molecule type" value="Genomic_DNA"/>
</dbReference>
<dbReference type="RefSeq" id="WP_168105926.1">
    <property type="nucleotide sequence ID" value="NZ_VTOX01000001.1"/>
</dbReference>
<evidence type="ECO:0000313" key="1">
    <source>
        <dbReference type="EMBL" id="NKE64876.1"/>
    </source>
</evidence>
<dbReference type="AlphaFoldDB" id="A0A7X6DCZ6"/>
<dbReference type="PANTHER" id="PTHR39456">
    <property type="entry name" value="METAL-DEPENDENT HYDROLASE"/>
    <property type="match status" value="1"/>
</dbReference>